<evidence type="ECO:0000259" key="3">
    <source>
        <dbReference type="Pfam" id="PF01551"/>
    </source>
</evidence>
<evidence type="ECO:0000256" key="2">
    <source>
        <dbReference type="SAM" id="SignalP"/>
    </source>
</evidence>
<feature type="domain" description="M23ase beta-sheet core" evidence="3">
    <location>
        <begin position="132"/>
        <end position="225"/>
    </location>
</feature>
<dbReference type="PANTHER" id="PTHR21666">
    <property type="entry name" value="PEPTIDASE-RELATED"/>
    <property type="match status" value="1"/>
</dbReference>
<dbReference type="InterPro" id="IPR011055">
    <property type="entry name" value="Dup_hybrid_motif"/>
</dbReference>
<dbReference type="Pfam" id="PF01551">
    <property type="entry name" value="Peptidase_M23"/>
    <property type="match status" value="1"/>
</dbReference>
<feature type="signal peptide" evidence="2">
    <location>
        <begin position="1"/>
        <end position="26"/>
    </location>
</feature>
<sequence>RTRRSALLTIAVPSVAAIGVAGIAAASVTGGGGDTKNTEASAPDPATVTPAAANSKLDTQLAGVSRDADDFADRASRTQQRLDLKARQAEEKKRKADEARRKEAERPKFVLPVKQKGLSAYFGQAGVNWMSVHTGIDFPVGLGTPVMAATDGTVRTQFNVAYGNMAMVTAPDGTETWYCHLSSNKIRSGTVKAGDVIAYSGKTGNSTGPHMHFEVRPGSGAAIDPLPWLRSHGLDPT</sequence>
<dbReference type="Proteomes" id="UP000037020">
    <property type="component" value="Unassembled WGS sequence"/>
</dbReference>
<dbReference type="SUPFAM" id="SSF51261">
    <property type="entry name" value="Duplicated hybrid motif"/>
    <property type="match status" value="1"/>
</dbReference>
<dbReference type="CDD" id="cd12797">
    <property type="entry name" value="M23_peptidase"/>
    <property type="match status" value="1"/>
</dbReference>
<feature type="chain" id="PRO_5045714106" evidence="2">
    <location>
        <begin position="27"/>
        <end position="237"/>
    </location>
</feature>
<evidence type="ECO:0000313" key="5">
    <source>
        <dbReference type="Proteomes" id="UP000037020"/>
    </source>
</evidence>
<organism evidence="4 5">
    <name type="scientific">Streptomyces varsoviensis</name>
    <dbReference type="NCBI Taxonomy" id="67373"/>
    <lineage>
        <taxon>Bacteria</taxon>
        <taxon>Bacillati</taxon>
        <taxon>Actinomycetota</taxon>
        <taxon>Actinomycetes</taxon>
        <taxon>Kitasatosporales</taxon>
        <taxon>Streptomycetaceae</taxon>
        <taxon>Streptomyces</taxon>
    </lineage>
</organism>
<dbReference type="Gene3D" id="2.70.70.10">
    <property type="entry name" value="Glucose Permease (Domain IIA)"/>
    <property type="match status" value="1"/>
</dbReference>
<dbReference type="InterPro" id="IPR050570">
    <property type="entry name" value="Cell_wall_metabolism_enzyme"/>
</dbReference>
<dbReference type="PANTHER" id="PTHR21666:SF270">
    <property type="entry name" value="MUREIN HYDROLASE ACTIVATOR ENVC"/>
    <property type="match status" value="1"/>
</dbReference>
<dbReference type="InterPro" id="IPR016047">
    <property type="entry name" value="M23ase_b-sheet_dom"/>
</dbReference>
<keyword evidence="2" id="KW-0732">Signal</keyword>
<proteinExistence type="predicted"/>
<keyword evidence="5" id="KW-1185">Reference proteome</keyword>
<reference evidence="4 5" key="1">
    <citation type="submission" date="2015-07" db="EMBL/GenBank/DDBJ databases">
        <authorList>
            <person name="Ju K.-S."/>
            <person name="Doroghazi J.R."/>
            <person name="Metcalf W.W."/>
        </authorList>
    </citation>
    <scope>NUCLEOTIDE SEQUENCE [LARGE SCALE GENOMIC DNA]</scope>
    <source>
        <strain evidence="4 5">NRRL B-3589</strain>
    </source>
</reference>
<evidence type="ECO:0000313" key="4">
    <source>
        <dbReference type="EMBL" id="KOG88383.1"/>
    </source>
</evidence>
<gene>
    <name evidence="4" type="ORF">ADK38_20095</name>
</gene>
<feature type="region of interest" description="Disordered" evidence="1">
    <location>
        <begin position="27"/>
        <end position="104"/>
    </location>
</feature>
<accession>A0ABR5J4Q8</accession>
<protein>
    <submittedName>
        <fullName evidence="4">Peptidase M23</fullName>
    </submittedName>
</protein>
<feature type="compositionally biased region" description="Low complexity" evidence="1">
    <location>
        <begin position="40"/>
        <end position="53"/>
    </location>
</feature>
<evidence type="ECO:0000256" key="1">
    <source>
        <dbReference type="SAM" id="MobiDB-lite"/>
    </source>
</evidence>
<dbReference type="EMBL" id="LGUT01001717">
    <property type="protein sequence ID" value="KOG88383.1"/>
    <property type="molecule type" value="Genomic_DNA"/>
</dbReference>
<feature type="compositionally biased region" description="Basic and acidic residues" evidence="1">
    <location>
        <begin position="66"/>
        <end position="104"/>
    </location>
</feature>
<name>A0ABR5J4Q8_9ACTN</name>
<comment type="caution">
    <text evidence="4">The sequence shown here is derived from an EMBL/GenBank/DDBJ whole genome shotgun (WGS) entry which is preliminary data.</text>
</comment>
<feature type="non-terminal residue" evidence="4">
    <location>
        <position position="1"/>
    </location>
</feature>